<evidence type="ECO:0000313" key="1">
    <source>
        <dbReference type="EMBL" id="ENZ12395.1"/>
    </source>
</evidence>
<gene>
    <name evidence="1" type="ORF">HMPREF1090_03521</name>
</gene>
<dbReference type="Proteomes" id="UP000013085">
    <property type="component" value="Unassembled WGS sequence"/>
</dbReference>
<protein>
    <submittedName>
        <fullName evidence="1">Uncharacterized protein</fullName>
    </submittedName>
</protein>
<name>A0A0E2HL87_9FIRM</name>
<reference evidence="1 2" key="1">
    <citation type="submission" date="2013-01" db="EMBL/GenBank/DDBJ databases">
        <title>The Genome Sequence of Clostridium clostridioforme 90A8.</title>
        <authorList>
            <consortium name="The Broad Institute Genome Sequencing Platform"/>
            <person name="Earl A."/>
            <person name="Ward D."/>
            <person name="Feldgarden M."/>
            <person name="Gevers D."/>
            <person name="Courvalin P."/>
            <person name="Lambert T."/>
            <person name="Walker B."/>
            <person name="Young S.K."/>
            <person name="Zeng Q."/>
            <person name="Gargeya S."/>
            <person name="Fitzgerald M."/>
            <person name="Haas B."/>
            <person name="Abouelleil A."/>
            <person name="Alvarado L."/>
            <person name="Arachchi H.M."/>
            <person name="Berlin A.M."/>
            <person name="Chapman S.B."/>
            <person name="Dewar J."/>
            <person name="Goldberg J."/>
            <person name="Griggs A."/>
            <person name="Gujja S."/>
            <person name="Hansen M."/>
            <person name="Howarth C."/>
            <person name="Imamovic A."/>
            <person name="Larimer J."/>
            <person name="McCowan C."/>
            <person name="Murphy C."/>
            <person name="Neiman D."/>
            <person name="Pearson M."/>
            <person name="Priest M."/>
            <person name="Roberts A."/>
            <person name="Saif S."/>
            <person name="Shea T."/>
            <person name="Sisk P."/>
            <person name="Sykes S."/>
            <person name="Wortman J."/>
            <person name="Nusbaum C."/>
            <person name="Birren B."/>
        </authorList>
    </citation>
    <scope>NUCLEOTIDE SEQUENCE [LARGE SCALE GENOMIC DNA]</scope>
    <source>
        <strain evidence="1 2">90A8</strain>
    </source>
</reference>
<organism evidence="1 2">
    <name type="scientific">[Clostridium] clostridioforme 90A8</name>
    <dbReference type="NCBI Taxonomy" id="999408"/>
    <lineage>
        <taxon>Bacteria</taxon>
        <taxon>Bacillati</taxon>
        <taxon>Bacillota</taxon>
        <taxon>Clostridia</taxon>
        <taxon>Lachnospirales</taxon>
        <taxon>Lachnospiraceae</taxon>
        <taxon>Enterocloster</taxon>
    </lineage>
</organism>
<dbReference type="HOGENOM" id="CLU_2036837_0_0_9"/>
<proteinExistence type="predicted"/>
<dbReference type="PATRIC" id="fig|999408.3.peg.3798"/>
<dbReference type="EMBL" id="AGYR01000039">
    <property type="protein sequence ID" value="ENZ12395.1"/>
    <property type="molecule type" value="Genomic_DNA"/>
</dbReference>
<evidence type="ECO:0000313" key="2">
    <source>
        <dbReference type="Proteomes" id="UP000013085"/>
    </source>
</evidence>
<dbReference type="AlphaFoldDB" id="A0A0E2HL87"/>
<dbReference type="RefSeq" id="WP_002593633.1">
    <property type="nucleotide sequence ID" value="NZ_KB850979.1"/>
</dbReference>
<sequence length="123" mass="14740">MKLMVTNHPYYCSESNYYVDGSDNYGRNEYDSWSDFKEEWLGIGDDSLGIDSDLNYCVRFDITQNEDSGAKDLWLFFLLQRKGIFSPVQVRNIKDSDMPEIEKFLKRQWKYIKKMWKEFSNVD</sequence>
<comment type="caution">
    <text evidence="1">The sequence shown here is derived from an EMBL/GenBank/DDBJ whole genome shotgun (WGS) entry which is preliminary data.</text>
</comment>
<accession>A0A0E2HL87</accession>